<keyword evidence="2" id="KW-1185">Reference proteome</keyword>
<dbReference type="AlphaFoldDB" id="A0AAD2ECY4"/>
<proteinExistence type="predicted"/>
<evidence type="ECO:0000313" key="2">
    <source>
        <dbReference type="Proteomes" id="UP000834106"/>
    </source>
</evidence>
<sequence length="140" mass="15929">MSVLNLSAQIHQARTHDFQHVELPAGAKIPESACAKSYEVRDSLGVIWIWMSHKKTTKTAITAKREESAALFFEVTERTDRGFAGIWGQGKAMIISRFGSTMKPSWLFELIPEWYWLQNTCKVESELCMCRISEIDISGM</sequence>
<protein>
    <submittedName>
        <fullName evidence="1">Uncharacterized protein</fullName>
    </submittedName>
</protein>
<name>A0AAD2ECY4_9LAMI</name>
<dbReference type="EMBL" id="OU503056">
    <property type="protein sequence ID" value="CAI9784768.1"/>
    <property type="molecule type" value="Genomic_DNA"/>
</dbReference>
<accession>A0AAD2ECY4</accession>
<dbReference type="Proteomes" id="UP000834106">
    <property type="component" value="Chromosome 21"/>
</dbReference>
<reference evidence="1" key="1">
    <citation type="submission" date="2023-05" db="EMBL/GenBank/DDBJ databases">
        <authorList>
            <person name="Huff M."/>
        </authorList>
    </citation>
    <scope>NUCLEOTIDE SEQUENCE</scope>
</reference>
<organism evidence="1 2">
    <name type="scientific">Fraxinus pennsylvanica</name>
    <dbReference type="NCBI Taxonomy" id="56036"/>
    <lineage>
        <taxon>Eukaryota</taxon>
        <taxon>Viridiplantae</taxon>
        <taxon>Streptophyta</taxon>
        <taxon>Embryophyta</taxon>
        <taxon>Tracheophyta</taxon>
        <taxon>Spermatophyta</taxon>
        <taxon>Magnoliopsida</taxon>
        <taxon>eudicotyledons</taxon>
        <taxon>Gunneridae</taxon>
        <taxon>Pentapetalae</taxon>
        <taxon>asterids</taxon>
        <taxon>lamiids</taxon>
        <taxon>Lamiales</taxon>
        <taxon>Oleaceae</taxon>
        <taxon>Oleeae</taxon>
        <taxon>Fraxinus</taxon>
    </lineage>
</organism>
<evidence type="ECO:0000313" key="1">
    <source>
        <dbReference type="EMBL" id="CAI9784768.1"/>
    </source>
</evidence>
<gene>
    <name evidence="1" type="ORF">FPE_LOCUS32198</name>
</gene>